<dbReference type="Proteomes" id="UP000758603">
    <property type="component" value="Unassembled WGS sequence"/>
</dbReference>
<keyword evidence="2" id="KW-1133">Transmembrane helix</keyword>
<feature type="region of interest" description="Disordered" evidence="1">
    <location>
        <begin position="1"/>
        <end position="33"/>
    </location>
</feature>
<reference evidence="3" key="1">
    <citation type="journal article" date="2021" name="Nat. Commun.">
        <title>Genetic determinants of endophytism in the Arabidopsis root mycobiome.</title>
        <authorList>
            <person name="Mesny F."/>
            <person name="Miyauchi S."/>
            <person name="Thiergart T."/>
            <person name="Pickel B."/>
            <person name="Atanasova L."/>
            <person name="Karlsson M."/>
            <person name="Huettel B."/>
            <person name="Barry K.W."/>
            <person name="Haridas S."/>
            <person name="Chen C."/>
            <person name="Bauer D."/>
            <person name="Andreopoulos W."/>
            <person name="Pangilinan J."/>
            <person name="LaButti K."/>
            <person name="Riley R."/>
            <person name="Lipzen A."/>
            <person name="Clum A."/>
            <person name="Drula E."/>
            <person name="Henrissat B."/>
            <person name="Kohler A."/>
            <person name="Grigoriev I.V."/>
            <person name="Martin F.M."/>
            <person name="Hacquard S."/>
        </authorList>
    </citation>
    <scope>NUCLEOTIDE SEQUENCE</scope>
    <source>
        <strain evidence="3">MPI-SDFR-AT-0073</strain>
    </source>
</reference>
<organism evidence="3 4">
    <name type="scientific">Truncatella angustata</name>
    <dbReference type="NCBI Taxonomy" id="152316"/>
    <lineage>
        <taxon>Eukaryota</taxon>
        <taxon>Fungi</taxon>
        <taxon>Dikarya</taxon>
        <taxon>Ascomycota</taxon>
        <taxon>Pezizomycotina</taxon>
        <taxon>Sordariomycetes</taxon>
        <taxon>Xylariomycetidae</taxon>
        <taxon>Amphisphaeriales</taxon>
        <taxon>Sporocadaceae</taxon>
        <taxon>Truncatella</taxon>
    </lineage>
</organism>
<evidence type="ECO:0000313" key="3">
    <source>
        <dbReference type="EMBL" id="KAH6643465.1"/>
    </source>
</evidence>
<dbReference type="RefSeq" id="XP_045951395.1">
    <property type="nucleotide sequence ID" value="XM_046108530.1"/>
</dbReference>
<name>A0A9P8RIS0_9PEZI</name>
<accession>A0A9P8RIS0</accession>
<proteinExistence type="predicted"/>
<dbReference type="AlphaFoldDB" id="A0A9P8RIS0"/>
<evidence type="ECO:0000256" key="2">
    <source>
        <dbReference type="SAM" id="Phobius"/>
    </source>
</evidence>
<dbReference type="OrthoDB" id="4783806at2759"/>
<dbReference type="GeneID" id="70137421"/>
<feature type="transmembrane region" description="Helical" evidence="2">
    <location>
        <begin position="110"/>
        <end position="127"/>
    </location>
</feature>
<gene>
    <name evidence="3" type="ORF">BKA67DRAFT_665272</name>
</gene>
<keyword evidence="2" id="KW-0812">Transmembrane</keyword>
<keyword evidence="4" id="KW-1185">Reference proteome</keyword>
<protein>
    <submittedName>
        <fullName evidence="3">Uncharacterized protein</fullName>
    </submittedName>
</protein>
<evidence type="ECO:0000313" key="4">
    <source>
        <dbReference type="Proteomes" id="UP000758603"/>
    </source>
</evidence>
<keyword evidence="2" id="KW-0472">Membrane</keyword>
<sequence length="132" mass="14565">MAPVQFKPQAKPSIEPLRTKTAEASSRFDNNPLAPFDDIPSAIALKDQRPLPTTYLLSLAQTSDTHDEEDFELLPEALLWDRLYDKPATISNNQYGIADSVMAPLTAQDGPMIVVLLSIMISVVLVVENDIK</sequence>
<dbReference type="EMBL" id="JAGPXC010000013">
    <property type="protein sequence ID" value="KAH6643465.1"/>
    <property type="molecule type" value="Genomic_DNA"/>
</dbReference>
<evidence type="ECO:0000256" key="1">
    <source>
        <dbReference type="SAM" id="MobiDB-lite"/>
    </source>
</evidence>
<comment type="caution">
    <text evidence="3">The sequence shown here is derived from an EMBL/GenBank/DDBJ whole genome shotgun (WGS) entry which is preliminary data.</text>
</comment>